<sequence>MIKSHCNSYTKYIASNSYKESNRSSVKNYSSRVQTYIESEKKKAEEKRAEEIQRIQDEATTKTLQREAQKLRLETDNKFDVLYHHAKCTDKVKACARCKYLEERKKNESATSKSQERMNELKHLHLGVDLLDQKKKELALNGSTLFFKDSVYKPLEYLDAIVERDYSTLLLVLSFLLPELFIDLLPKKEWRSKSVFRPNLFTLKYEDVIVMREDIEFLPKYVKLKFLYQVIKKFDLKVFQKDYNISGEDPEEPDIESSDSGEDQDYFEEKYEELSEFFKNSSVFYFTLLHKLFTSKYNCLNLDDQEISFMEETKEEVSGTPKKRCLTDYQGLVTSNITMSNCMMNQKQLQKPLTTIRQEKAFYQLEMDQSLIDRINESTSSQCNFNNETIEKICKVFTYLADNPESYSQLYQLAVDQSTQV</sequence>
<gene>
    <name evidence="1" type="ORF">ECRASSUSDP1_LOCUS29192</name>
</gene>
<evidence type="ECO:0000313" key="2">
    <source>
        <dbReference type="Proteomes" id="UP001295684"/>
    </source>
</evidence>
<protein>
    <submittedName>
        <fullName evidence="1">Uncharacterized protein</fullName>
    </submittedName>
</protein>
<proteinExistence type="predicted"/>
<evidence type="ECO:0000313" key="1">
    <source>
        <dbReference type="EMBL" id="CAI2387559.1"/>
    </source>
</evidence>
<dbReference type="Proteomes" id="UP001295684">
    <property type="component" value="Unassembled WGS sequence"/>
</dbReference>
<dbReference type="EMBL" id="CAMPGE010030058">
    <property type="protein sequence ID" value="CAI2387559.1"/>
    <property type="molecule type" value="Genomic_DNA"/>
</dbReference>
<comment type="caution">
    <text evidence="1">The sequence shown here is derived from an EMBL/GenBank/DDBJ whole genome shotgun (WGS) entry which is preliminary data.</text>
</comment>
<reference evidence="1" key="1">
    <citation type="submission" date="2023-07" db="EMBL/GenBank/DDBJ databases">
        <authorList>
            <consortium name="AG Swart"/>
            <person name="Singh M."/>
            <person name="Singh A."/>
            <person name="Seah K."/>
            <person name="Emmerich C."/>
        </authorList>
    </citation>
    <scope>NUCLEOTIDE SEQUENCE</scope>
    <source>
        <strain evidence="1">DP1</strain>
    </source>
</reference>
<name>A0AAD2DAT6_EUPCR</name>
<dbReference type="AlphaFoldDB" id="A0AAD2DAT6"/>
<organism evidence="1 2">
    <name type="scientific">Euplotes crassus</name>
    <dbReference type="NCBI Taxonomy" id="5936"/>
    <lineage>
        <taxon>Eukaryota</taxon>
        <taxon>Sar</taxon>
        <taxon>Alveolata</taxon>
        <taxon>Ciliophora</taxon>
        <taxon>Intramacronucleata</taxon>
        <taxon>Spirotrichea</taxon>
        <taxon>Hypotrichia</taxon>
        <taxon>Euplotida</taxon>
        <taxon>Euplotidae</taxon>
        <taxon>Moneuplotes</taxon>
    </lineage>
</organism>
<keyword evidence="2" id="KW-1185">Reference proteome</keyword>
<accession>A0AAD2DAT6</accession>